<protein>
    <recommendedName>
        <fullName evidence="4">HTH araC/xylS-type domain-containing protein</fullName>
    </recommendedName>
</protein>
<dbReference type="Gene3D" id="1.10.10.60">
    <property type="entry name" value="Homeodomain-like"/>
    <property type="match status" value="1"/>
</dbReference>
<dbReference type="Proteomes" id="UP000179441">
    <property type="component" value="Unassembled WGS sequence"/>
</dbReference>
<dbReference type="Pfam" id="PF12625">
    <property type="entry name" value="Arabinose_bd"/>
    <property type="match status" value="1"/>
</dbReference>
<dbReference type="SUPFAM" id="SSF46689">
    <property type="entry name" value="Homeodomain-like"/>
    <property type="match status" value="1"/>
</dbReference>
<dbReference type="GO" id="GO:0000976">
    <property type="term" value="F:transcription cis-regulatory region binding"/>
    <property type="evidence" value="ECO:0007669"/>
    <property type="project" value="TreeGrafter"/>
</dbReference>
<dbReference type="RefSeq" id="WP_057969879.1">
    <property type="nucleotide sequence ID" value="NZ_CP050145.1"/>
</dbReference>
<dbReference type="SMART" id="SM00342">
    <property type="entry name" value="HTH_ARAC"/>
    <property type="match status" value="1"/>
</dbReference>
<dbReference type="PANTHER" id="PTHR47894">
    <property type="entry name" value="HTH-TYPE TRANSCRIPTIONAL REGULATOR GADX"/>
    <property type="match status" value="1"/>
</dbReference>
<comment type="caution">
    <text evidence="6">The sequence shown here is derived from an EMBL/GenBank/DDBJ whole genome shotgun (WGS) entry which is preliminary data.</text>
</comment>
<dbReference type="GO" id="GO:0003700">
    <property type="term" value="F:DNA-binding transcription factor activity"/>
    <property type="evidence" value="ECO:0007669"/>
    <property type="project" value="InterPro"/>
</dbReference>
<gene>
    <name evidence="5" type="ORF">BKG82_22200</name>
    <name evidence="6" type="ORF">BKG84_17900</name>
</gene>
<evidence type="ECO:0000313" key="5">
    <source>
        <dbReference type="EMBL" id="OHU51333.1"/>
    </source>
</evidence>
<evidence type="ECO:0000313" key="7">
    <source>
        <dbReference type="Proteomes" id="UP000179441"/>
    </source>
</evidence>
<dbReference type="EMBL" id="MLIQ01000023">
    <property type="protein sequence ID" value="OHU51333.1"/>
    <property type="molecule type" value="Genomic_DNA"/>
</dbReference>
<accession>A0A1S1M8M3</accession>
<dbReference type="InterPro" id="IPR018060">
    <property type="entry name" value="HTH_AraC"/>
</dbReference>
<keyword evidence="3" id="KW-0804">Transcription</keyword>
<evidence type="ECO:0000313" key="6">
    <source>
        <dbReference type="EMBL" id="OHU79981.1"/>
    </source>
</evidence>
<dbReference type="InterPro" id="IPR009057">
    <property type="entry name" value="Homeodomain-like_sf"/>
</dbReference>
<evidence type="ECO:0000256" key="1">
    <source>
        <dbReference type="ARBA" id="ARBA00023015"/>
    </source>
</evidence>
<reference evidence="7 8" key="1">
    <citation type="submission" date="2016-10" db="EMBL/GenBank/DDBJ databases">
        <title>Evaluation of Human, Veterinary and Environmental Mycobacterium chelonae Isolates by Core Genome Phylogenomic Analysis, Targeted Gene Comparison, and Anti-microbial Susceptibility Patterns: A Tale of Mistaken Identities.</title>
        <authorList>
            <person name="Fogelson S.B."/>
            <person name="Camus A.C."/>
            <person name="Lorenz W."/>
            <person name="Vasireddy R."/>
            <person name="Vasireddy S."/>
            <person name="Smith T."/>
            <person name="Brown-Elliott B.A."/>
            <person name="Wallace R.J.Jr."/>
            <person name="Hasan N.A."/>
            <person name="Reischl U."/>
            <person name="Sanchez S."/>
        </authorList>
    </citation>
    <scope>NUCLEOTIDE SEQUENCE [LARGE SCALE GENOMIC DNA]</scope>
    <source>
        <strain evidence="5 8">15515</strain>
        <strain evidence="6 7">15518</strain>
    </source>
</reference>
<dbReference type="InterPro" id="IPR032687">
    <property type="entry name" value="AraC-type_N"/>
</dbReference>
<keyword evidence="1" id="KW-0805">Transcription regulation</keyword>
<proteinExistence type="predicted"/>
<dbReference type="EMBL" id="MLIS01000001">
    <property type="protein sequence ID" value="OHU79981.1"/>
    <property type="molecule type" value="Genomic_DNA"/>
</dbReference>
<organism evidence="6 7">
    <name type="scientific">Mycobacteroides chelonae</name>
    <name type="common">Mycobacterium chelonae</name>
    <dbReference type="NCBI Taxonomy" id="1774"/>
    <lineage>
        <taxon>Bacteria</taxon>
        <taxon>Bacillati</taxon>
        <taxon>Actinomycetota</taxon>
        <taxon>Actinomycetes</taxon>
        <taxon>Mycobacteriales</taxon>
        <taxon>Mycobacteriaceae</taxon>
        <taxon>Mycobacteroides</taxon>
    </lineage>
</organism>
<dbReference type="Pfam" id="PF12833">
    <property type="entry name" value="HTH_18"/>
    <property type="match status" value="1"/>
</dbReference>
<feature type="domain" description="HTH araC/xylS-type" evidence="4">
    <location>
        <begin position="241"/>
        <end position="339"/>
    </location>
</feature>
<evidence type="ECO:0000259" key="4">
    <source>
        <dbReference type="PROSITE" id="PS01124"/>
    </source>
</evidence>
<evidence type="ECO:0000256" key="2">
    <source>
        <dbReference type="ARBA" id="ARBA00023125"/>
    </source>
</evidence>
<dbReference type="PANTHER" id="PTHR47894:SF1">
    <property type="entry name" value="HTH-TYPE TRANSCRIPTIONAL REGULATOR VQSM"/>
    <property type="match status" value="1"/>
</dbReference>
<keyword evidence="2" id="KW-0238">DNA-binding</keyword>
<sequence>MPDELRYIEPTIPIHRLEAMLALAVRKGWEVDDLLRKAGVSPALLVDGRSRITRSQLIIVVQELWAHTDDEMFGLGPAPMPRGTFRLLGCAMFYAAADVRAAATRFMEMHHVLPSIPSASLEYRGTDIALILDISAVRQPIPLLVDALLAGSHRLLEWSVGRRIDLTCVEVPHERVAGLDDYDQIFGAPVKFGARAPALVIDQSILSASIMRNESDFDEFIRRAPSDLLFRPRRDGLSMTERVRRLTEQGIGGQWPTMVDMSHRLGLSAPAVRRKLHEEQTSVRRIRDEVLRDAAVASLACGDETIAELSKRLGFSEASAFTRAFRRWTGSAPRSYCPDNAL</sequence>
<evidence type="ECO:0000313" key="8">
    <source>
        <dbReference type="Proteomes" id="UP000180043"/>
    </source>
</evidence>
<dbReference type="Proteomes" id="UP000180043">
    <property type="component" value="Unassembled WGS sequence"/>
</dbReference>
<dbReference type="PROSITE" id="PS01124">
    <property type="entry name" value="HTH_ARAC_FAMILY_2"/>
    <property type="match status" value="1"/>
</dbReference>
<keyword evidence="7" id="KW-1185">Reference proteome</keyword>
<dbReference type="AlphaFoldDB" id="A0A1S1M8M3"/>
<evidence type="ECO:0000256" key="3">
    <source>
        <dbReference type="ARBA" id="ARBA00023163"/>
    </source>
</evidence>
<name>A0A1S1M8M3_MYCCH</name>
<dbReference type="GO" id="GO:0005829">
    <property type="term" value="C:cytosol"/>
    <property type="evidence" value="ECO:0007669"/>
    <property type="project" value="TreeGrafter"/>
</dbReference>